<evidence type="ECO:0000256" key="7">
    <source>
        <dbReference type="ARBA" id="ARBA00022842"/>
    </source>
</evidence>
<evidence type="ECO:0000256" key="1">
    <source>
        <dbReference type="ARBA" id="ARBA00001946"/>
    </source>
</evidence>
<keyword evidence="10" id="KW-1185">Reference proteome</keyword>
<keyword evidence="5" id="KW-0547">Nucleotide-binding</keyword>
<gene>
    <name evidence="9" type="ORF">CK503_10270</name>
</gene>
<evidence type="ECO:0000313" key="9">
    <source>
        <dbReference type="EMBL" id="PAU93537.1"/>
    </source>
</evidence>
<evidence type="ECO:0000256" key="5">
    <source>
        <dbReference type="ARBA" id="ARBA00022741"/>
    </source>
</evidence>
<dbReference type="CDD" id="cd05403">
    <property type="entry name" value="NT_KNTase_like"/>
    <property type="match status" value="1"/>
</dbReference>
<comment type="cofactor">
    <cofactor evidence="1">
        <name>Mg(2+)</name>
        <dbReference type="ChEBI" id="CHEBI:18420"/>
    </cofactor>
</comment>
<dbReference type="GO" id="GO:0016779">
    <property type="term" value="F:nucleotidyltransferase activity"/>
    <property type="evidence" value="ECO:0007669"/>
    <property type="project" value="UniProtKB-KW"/>
</dbReference>
<dbReference type="GO" id="GO:0005524">
    <property type="term" value="F:ATP binding"/>
    <property type="evidence" value="ECO:0007669"/>
    <property type="project" value="UniProtKB-KW"/>
</dbReference>
<dbReference type="EMBL" id="NSKE01000007">
    <property type="protein sequence ID" value="PAU93537.1"/>
    <property type="molecule type" value="Genomic_DNA"/>
</dbReference>
<dbReference type="InterPro" id="IPR052038">
    <property type="entry name" value="Type-VII_TA_antitoxin"/>
</dbReference>
<dbReference type="RefSeq" id="WP_095606728.1">
    <property type="nucleotide sequence ID" value="NZ_NSKE01000007.1"/>
</dbReference>
<evidence type="ECO:0000256" key="2">
    <source>
        <dbReference type="ARBA" id="ARBA00022679"/>
    </source>
</evidence>
<evidence type="ECO:0000313" key="10">
    <source>
        <dbReference type="Proteomes" id="UP000218831"/>
    </source>
</evidence>
<dbReference type="AlphaFoldDB" id="A0A2A2G9L1"/>
<dbReference type="InterPro" id="IPR041633">
    <property type="entry name" value="Polbeta"/>
</dbReference>
<dbReference type="PANTHER" id="PTHR33571">
    <property type="entry name" value="SSL8005 PROTEIN"/>
    <property type="match status" value="1"/>
</dbReference>
<feature type="domain" description="Polymerase beta nucleotidyltransferase" evidence="8">
    <location>
        <begin position="9"/>
        <end position="90"/>
    </location>
</feature>
<proteinExistence type="predicted"/>
<dbReference type="PANTHER" id="PTHR33571:SF14">
    <property type="entry name" value="PROTEIN ADENYLYLTRANSFERASE MJ0435-RELATED"/>
    <property type="match status" value="1"/>
</dbReference>
<organism evidence="9 10">
    <name type="scientific">Fodinibius salipaludis</name>
    <dbReference type="NCBI Taxonomy" id="2032627"/>
    <lineage>
        <taxon>Bacteria</taxon>
        <taxon>Pseudomonadati</taxon>
        <taxon>Balneolota</taxon>
        <taxon>Balneolia</taxon>
        <taxon>Balneolales</taxon>
        <taxon>Balneolaceae</taxon>
        <taxon>Fodinibius</taxon>
    </lineage>
</organism>
<keyword evidence="7" id="KW-0460">Magnesium</keyword>
<dbReference type="GO" id="GO:0046872">
    <property type="term" value="F:metal ion binding"/>
    <property type="evidence" value="ECO:0007669"/>
    <property type="project" value="UniProtKB-KW"/>
</dbReference>
<protein>
    <recommendedName>
        <fullName evidence="8">Polymerase beta nucleotidyltransferase domain-containing protein</fullName>
    </recommendedName>
</protein>
<dbReference type="InterPro" id="IPR043519">
    <property type="entry name" value="NT_sf"/>
</dbReference>
<dbReference type="Pfam" id="PF18765">
    <property type="entry name" value="Polbeta"/>
    <property type="match status" value="1"/>
</dbReference>
<evidence type="ECO:0000259" key="8">
    <source>
        <dbReference type="Pfam" id="PF18765"/>
    </source>
</evidence>
<evidence type="ECO:0000256" key="4">
    <source>
        <dbReference type="ARBA" id="ARBA00022723"/>
    </source>
</evidence>
<keyword evidence="2" id="KW-0808">Transferase</keyword>
<evidence type="ECO:0000256" key="6">
    <source>
        <dbReference type="ARBA" id="ARBA00022840"/>
    </source>
</evidence>
<dbReference type="OrthoDB" id="9809668at2"/>
<dbReference type="Gene3D" id="3.30.460.10">
    <property type="entry name" value="Beta Polymerase, domain 2"/>
    <property type="match status" value="1"/>
</dbReference>
<keyword evidence="4" id="KW-0479">Metal-binding</keyword>
<reference evidence="9 10" key="1">
    <citation type="submission" date="2017-08" db="EMBL/GenBank/DDBJ databases">
        <title>Aliifodinibius alkalisoli sp. nov., isolated from saline alkaline soil.</title>
        <authorList>
            <person name="Liu D."/>
            <person name="Zhang G."/>
        </authorList>
    </citation>
    <scope>NUCLEOTIDE SEQUENCE [LARGE SCALE GENOMIC DNA]</scope>
    <source>
        <strain evidence="9 10">WN023</strain>
    </source>
</reference>
<name>A0A2A2G9L1_9BACT</name>
<comment type="caution">
    <text evidence="9">The sequence shown here is derived from an EMBL/GenBank/DDBJ whole genome shotgun (WGS) entry which is preliminary data.</text>
</comment>
<sequence length="93" mass="10464">MANLEEIKKKVRPVLKKYGIQKAGLFGSIARGEAETNDVDLLVKIDQKISLLDFIGIQQELEDELNLNVDLVEYDSLKPALKDDILKDEVPVI</sequence>
<keyword evidence="6" id="KW-0067">ATP-binding</keyword>
<dbReference type="Proteomes" id="UP000218831">
    <property type="component" value="Unassembled WGS sequence"/>
</dbReference>
<dbReference type="SUPFAM" id="SSF81301">
    <property type="entry name" value="Nucleotidyltransferase"/>
    <property type="match status" value="1"/>
</dbReference>
<accession>A0A2A2G9L1</accession>
<keyword evidence="3" id="KW-0548">Nucleotidyltransferase</keyword>
<evidence type="ECO:0000256" key="3">
    <source>
        <dbReference type="ARBA" id="ARBA00022695"/>
    </source>
</evidence>